<dbReference type="AlphaFoldDB" id="A0A0F9TMB2"/>
<dbReference type="EMBL" id="LAZR01000300">
    <property type="protein sequence ID" value="KKN76072.1"/>
    <property type="molecule type" value="Genomic_DNA"/>
</dbReference>
<keyword evidence="1" id="KW-1133">Transmembrane helix</keyword>
<sequence>MTVDYNKLLGGLLFAFIGIIIGAVLLSTLSDAIVENTQETVVSLETIVMGSTTVDNATVTNERITTVSSAAPISLEGITTVSDAAPVDKEAITTASGTNTTVNGNVLAVTFFGNTTDNTTLDTINISANVNFTRAGVILVNENLLADDLYEITYTYAQNSSNTTLNENVISVTFFGNQTLNTSTDTANLTEQVNFTRAGLITVSPTVFFEGLYNVTYTYAQNSTNTTVNRNLIAVTFFGNQTFNTTLDTINISSQVNFTAAGVIRVTPTLLGDSLYNISYVHSTNITGTTANTNNVGAVTFFGNTTTNTSQSGVSVGTNVNVSTGGVVTISQGNFTVGNYEISYSFEGTEFVADSASRAILPLIPIFFALFVFLFGVVLVLQSGIADEFR</sequence>
<proteinExistence type="predicted"/>
<evidence type="ECO:0000313" key="2">
    <source>
        <dbReference type="EMBL" id="KKN76072.1"/>
    </source>
</evidence>
<comment type="caution">
    <text evidence="2">The sequence shown here is derived from an EMBL/GenBank/DDBJ whole genome shotgun (WGS) entry which is preliminary data.</text>
</comment>
<organism evidence="2">
    <name type="scientific">marine sediment metagenome</name>
    <dbReference type="NCBI Taxonomy" id="412755"/>
    <lineage>
        <taxon>unclassified sequences</taxon>
        <taxon>metagenomes</taxon>
        <taxon>ecological metagenomes</taxon>
    </lineage>
</organism>
<gene>
    <name evidence="2" type="ORF">LCGC14_0374620</name>
</gene>
<evidence type="ECO:0000256" key="1">
    <source>
        <dbReference type="SAM" id="Phobius"/>
    </source>
</evidence>
<keyword evidence="1" id="KW-0472">Membrane</keyword>
<feature type="transmembrane region" description="Helical" evidence="1">
    <location>
        <begin position="359"/>
        <end position="381"/>
    </location>
</feature>
<protein>
    <submittedName>
        <fullName evidence="2">Uncharacterized protein</fullName>
    </submittedName>
</protein>
<keyword evidence="1" id="KW-0812">Transmembrane</keyword>
<accession>A0A0F9TMB2</accession>
<name>A0A0F9TMB2_9ZZZZ</name>
<reference evidence="2" key="1">
    <citation type="journal article" date="2015" name="Nature">
        <title>Complex archaea that bridge the gap between prokaryotes and eukaryotes.</title>
        <authorList>
            <person name="Spang A."/>
            <person name="Saw J.H."/>
            <person name="Jorgensen S.L."/>
            <person name="Zaremba-Niedzwiedzka K."/>
            <person name="Martijn J."/>
            <person name="Lind A.E."/>
            <person name="van Eijk R."/>
            <person name="Schleper C."/>
            <person name="Guy L."/>
            <person name="Ettema T.J."/>
        </authorList>
    </citation>
    <scope>NUCLEOTIDE SEQUENCE</scope>
</reference>